<dbReference type="FunFam" id="3.40.50.2300:FF:000728">
    <property type="entry name" value="Uncharacterized protein"/>
    <property type="match status" value="2"/>
</dbReference>
<organism evidence="14 15">
    <name type="scientific">Pelobates cultripes</name>
    <name type="common">Western spadefoot toad</name>
    <dbReference type="NCBI Taxonomy" id="61616"/>
    <lineage>
        <taxon>Eukaryota</taxon>
        <taxon>Metazoa</taxon>
        <taxon>Chordata</taxon>
        <taxon>Craniata</taxon>
        <taxon>Vertebrata</taxon>
        <taxon>Euteleostomi</taxon>
        <taxon>Amphibia</taxon>
        <taxon>Batrachia</taxon>
        <taxon>Anura</taxon>
        <taxon>Pelobatoidea</taxon>
        <taxon>Pelobatidae</taxon>
        <taxon>Pelobates</taxon>
    </lineage>
</organism>
<evidence type="ECO:0000256" key="11">
    <source>
        <dbReference type="SAM" id="MobiDB-lite"/>
    </source>
</evidence>
<evidence type="ECO:0000256" key="2">
    <source>
        <dbReference type="ARBA" id="ARBA00022475"/>
    </source>
</evidence>
<feature type="transmembrane region" description="Helical" evidence="12">
    <location>
        <begin position="1346"/>
        <end position="1370"/>
    </location>
</feature>
<feature type="transmembrane region" description="Helical" evidence="12">
    <location>
        <begin position="2030"/>
        <end position="2054"/>
    </location>
</feature>
<dbReference type="Gene3D" id="2.10.50.30">
    <property type="entry name" value="GPCR, family 3, nine cysteines domain"/>
    <property type="match status" value="4"/>
</dbReference>
<evidence type="ECO:0000256" key="12">
    <source>
        <dbReference type="SAM" id="Phobius"/>
    </source>
</evidence>
<dbReference type="InterPro" id="IPR017979">
    <property type="entry name" value="GPCR_3_CS"/>
</dbReference>
<feature type="transmembrane region" description="Helical" evidence="12">
    <location>
        <begin position="1314"/>
        <end position="1334"/>
    </location>
</feature>
<feature type="transmembrane region" description="Helical" evidence="12">
    <location>
        <begin position="2426"/>
        <end position="2451"/>
    </location>
</feature>
<dbReference type="PROSITE" id="PS50259">
    <property type="entry name" value="G_PROTEIN_RECEP_F3_4"/>
    <property type="match status" value="4"/>
</dbReference>
<dbReference type="GO" id="GO:0005886">
    <property type="term" value="C:plasma membrane"/>
    <property type="evidence" value="ECO:0007669"/>
    <property type="project" value="UniProtKB-SubCell"/>
</dbReference>
<evidence type="ECO:0000256" key="8">
    <source>
        <dbReference type="ARBA" id="ARBA00023170"/>
    </source>
</evidence>
<feature type="transmembrane region" description="Helical" evidence="12">
    <location>
        <begin position="2967"/>
        <end position="2988"/>
    </location>
</feature>
<gene>
    <name evidence="14" type="ORF">PECUL_23A002138</name>
</gene>
<feature type="transmembrane region" description="Helical" evidence="12">
    <location>
        <begin position="2180"/>
        <end position="2202"/>
    </location>
</feature>
<feature type="transmembrane region" description="Helical" evidence="12">
    <location>
        <begin position="2268"/>
        <end position="2291"/>
    </location>
</feature>
<dbReference type="Proteomes" id="UP001295444">
    <property type="component" value="Chromosome 06"/>
</dbReference>
<evidence type="ECO:0000256" key="9">
    <source>
        <dbReference type="ARBA" id="ARBA00023180"/>
    </source>
</evidence>
<evidence type="ECO:0000256" key="1">
    <source>
        <dbReference type="ARBA" id="ARBA00004651"/>
    </source>
</evidence>
<feature type="transmembrane region" description="Helical" evidence="12">
    <location>
        <begin position="2384"/>
        <end position="2406"/>
    </location>
</feature>
<dbReference type="PROSITE" id="PS00981">
    <property type="entry name" value="G_PROTEIN_RECEP_F3_3"/>
    <property type="match status" value="4"/>
</dbReference>
<keyword evidence="2" id="KW-1003">Cell membrane</keyword>
<evidence type="ECO:0000313" key="14">
    <source>
        <dbReference type="EMBL" id="CAH2299244.1"/>
    </source>
</evidence>
<dbReference type="PANTHER" id="PTHR24061:SF599">
    <property type="entry name" value="G-PROTEIN COUPLED RECEPTORS FAMILY 3 PROFILE DOMAIN-CONTAINING PROTEIN"/>
    <property type="match status" value="1"/>
</dbReference>
<feature type="domain" description="G-protein coupled receptors family 3 profile" evidence="13">
    <location>
        <begin position="1120"/>
        <end position="1376"/>
    </location>
</feature>
<dbReference type="InterPro" id="IPR028082">
    <property type="entry name" value="Peripla_BP_I"/>
</dbReference>
<evidence type="ECO:0000256" key="6">
    <source>
        <dbReference type="ARBA" id="ARBA00023040"/>
    </source>
</evidence>
<feature type="region of interest" description="Disordered" evidence="11">
    <location>
        <begin position="825"/>
        <end position="844"/>
    </location>
</feature>
<evidence type="ECO:0000256" key="5">
    <source>
        <dbReference type="ARBA" id="ARBA00022989"/>
    </source>
</evidence>
<feature type="compositionally biased region" description="Basic and acidic residues" evidence="11">
    <location>
        <begin position="826"/>
        <end position="844"/>
    </location>
</feature>
<keyword evidence="3 12" id="KW-0812">Transmembrane</keyword>
<dbReference type="Pfam" id="PF01094">
    <property type="entry name" value="ANF_receptor"/>
    <property type="match status" value="3"/>
</dbReference>
<reference evidence="14" key="1">
    <citation type="submission" date="2022-03" db="EMBL/GenBank/DDBJ databases">
        <authorList>
            <person name="Alioto T."/>
            <person name="Alioto T."/>
            <person name="Gomez Garrido J."/>
        </authorList>
    </citation>
    <scope>NUCLEOTIDE SEQUENCE</scope>
</reference>
<proteinExistence type="predicted"/>
<keyword evidence="10" id="KW-0807">Transducer</keyword>
<keyword evidence="9" id="KW-0325">Glycoprotein</keyword>
<feature type="transmembrane region" description="Helical" evidence="12">
    <location>
        <begin position="2154"/>
        <end position="2174"/>
    </location>
</feature>
<feature type="transmembrane region" description="Helical" evidence="12">
    <location>
        <begin position="1235"/>
        <end position="1258"/>
    </location>
</feature>
<dbReference type="GO" id="GO:0004930">
    <property type="term" value="F:G protein-coupled receptor activity"/>
    <property type="evidence" value="ECO:0007669"/>
    <property type="project" value="UniProtKB-KW"/>
</dbReference>
<name>A0AAD1SH64_PELCU</name>
<evidence type="ECO:0000313" key="15">
    <source>
        <dbReference type="Proteomes" id="UP001295444"/>
    </source>
</evidence>
<dbReference type="EMBL" id="OW240917">
    <property type="protein sequence ID" value="CAH2299244.1"/>
    <property type="molecule type" value="Genomic_DNA"/>
</dbReference>
<evidence type="ECO:0000256" key="7">
    <source>
        <dbReference type="ARBA" id="ARBA00023136"/>
    </source>
</evidence>
<feature type="transmembrane region" description="Helical" evidence="12">
    <location>
        <begin position="1997"/>
        <end position="2018"/>
    </location>
</feature>
<keyword evidence="8 14" id="KW-0675">Receptor</keyword>
<feature type="transmembrane region" description="Helical" evidence="12">
    <location>
        <begin position="2119"/>
        <end position="2142"/>
    </location>
</feature>
<feature type="transmembrane region" description="Helical" evidence="12">
    <location>
        <begin position="1123"/>
        <end position="1146"/>
    </location>
</feature>
<keyword evidence="4" id="KW-0732">Signal</keyword>
<dbReference type="Gene3D" id="3.40.50.2300">
    <property type="match status" value="7"/>
</dbReference>
<dbReference type="InterPro" id="IPR000337">
    <property type="entry name" value="GPCR_3"/>
</dbReference>
<dbReference type="InterPro" id="IPR001828">
    <property type="entry name" value="ANF_lig-bd_rcpt"/>
</dbReference>
<feature type="transmembrane region" description="Helical" evidence="12">
    <location>
        <begin position="3052"/>
        <end position="3076"/>
    </location>
</feature>
<feature type="transmembrane region" description="Helical" evidence="12">
    <location>
        <begin position="1278"/>
        <end position="1302"/>
    </location>
</feature>
<keyword evidence="7 12" id="KW-0472">Membrane</keyword>
<dbReference type="Pfam" id="PF07562">
    <property type="entry name" value="NCD3G"/>
    <property type="match status" value="2"/>
</dbReference>
<feature type="transmembrane region" description="Helical" evidence="12">
    <location>
        <begin position="1158"/>
        <end position="1178"/>
    </location>
</feature>
<dbReference type="InterPro" id="IPR011500">
    <property type="entry name" value="GPCR_3_9-Cys_dom"/>
</dbReference>
<dbReference type="PRINTS" id="PR00248">
    <property type="entry name" value="GPCRMGR"/>
</dbReference>
<dbReference type="SUPFAM" id="SSF53822">
    <property type="entry name" value="Periplasmic binding protein-like I"/>
    <property type="match status" value="3"/>
</dbReference>
<dbReference type="CDD" id="cd15283">
    <property type="entry name" value="7tmC_V2R_pheromone"/>
    <property type="match status" value="3"/>
</dbReference>
<dbReference type="InterPro" id="IPR017978">
    <property type="entry name" value="GPCR_3_C"/>
</dbReference>
<feature type="domain" description="G-protein coupled receptors family 3 profile" evidence="13">
    <location>
        <begin position="2894"/>
        <end position="3153"/>
    </location>
</feature>
<feature type="transmembrane region" description="Helical" evidence="12">
    <location>
        <begin position="2307"/>
        <end position="2327"/>
    </location>
</feature>
<keyword evidence="6" id="KW-0297">G-protein coupled receptor</keyword>
<dbReference type="FunFam" id="2.10.50.30:FF:000003">
    <property type="entry name" value="Vomeronasal 2, receptor 120"/>
    <property type="match status" value="2"/>
</dbReference>
<evidence type="ECO:0000256" key="4">
    <source>
        <dbReference type="ARBA" id="ARBA00022729"/>
    </source>
</evidence>
<feature type="transmembrane region" description="Helical" evidence="12">
    <location>
        <begin position="1600"/>
        <end position="1620"/>
    </location>
</feature>
<comment type="subcellular location">
    <subcellularLocation>
        <location evidence="1">Cell membrane</location>
        <topology evidence="1">Multi-pass membrane protein</topology>
    </subcellularLocation>
</comment>
<evidence type="ECO:0000256" key="3">
    <source>
        <dbReference type="ARBA" id="ARBA00022692"/>
    </source>
</evidence>
<feature type="transmembrane region" description="Helical" evidence="12">
    <location>
        <begin position="2339"/>
        <end position="2364"/>
    </location>
</feature>
<dbReference type="InterPro" id="IPR000068">
    <property type="entry name" value="GPCR_3_Ca_sens_rcpt-rel"/>
</dbReference>
<feature type="domain" description="G-protein coupled receptors family 3 profile" evidence="13">
    <location>
        <begin position="1960"/>
        <end position="2224"/>
    </location>
</feature>
<dbReference type="Pfam" id="PF00003">
    <property type="entry name" value="7tm_3"/>
    <property type="match status" value="4"/>
</dbReference>
<evidence type="ECO:0000259" key="13">
    <source>
        <dbReference type="PROSITE" id="PS50259"/>
    </source>
</evidence>
<feature type="transmembrane region" description="Helical" evidence="12">
    <location>
        <begin position="3088"/>
        <end position="3108"/>
    </location>
</feature>
<feature type="transmembrane region" description="Helical" evidence="12">
    <location>
        <begin position="3120"/>
        <end position="3143"/>
    </location>
</feature>
<keyword evidence="15" id="KW-1185">Reference proteome</keyword>
<feature type="transmembrane region" description="Helical" evidence="12">
    <location>
        <begin position="3009"/>
        <end position="3032"/>
    </location>
</feature>
<protein>
    <submittedName>
        <fullName evidence="14">Vomeronasal type-2 receptor 26-like</fullName>
    </submittedName>
</protein>
<feature type="transmembrane region" description="Helical" evidence="12">
    <location>
        <begin position="2931"/>
        <end position="2952"/>
    </location>
</feature>
<dbReference type="PRINTS" id="PR01535">
    <property type="entry name" value="VOMERONASL2R"/>
</dbReference>
<feature type="transmembrane region" description="Helical" evidence="12">
    <location>
        <begin position="1190"/>
        <end position="1214"/>
    </location>
</feature>
<accession>A0AAD1SH64</accession>
<feature type="transmembrane region" description="Helical" evidence="12">
    <location>
        <begin position="2075"/>
        <end position="2094"/>
    </location>
</feature>
<feature type="transmembrane region" description="Helical" evidence="12">
    <location>
        <begin position="2463"/>
        <end position="2482"/>
    </location>
</feature>
<dbReference type="PANTHER" id="PTHR24061">
    <property type="entry name" value="CALCIUM-SENSING RECEPTOR-RELATED"/>
    <property type="match status" value="1"/>
</dbReference>
<keyword evidence="5 12" id="KW-1133">Transmembrane helix</keyword>
<evidence type="ECO:0000256" key="10">
    <source>
        <dbReference type="ARBA" id="ARBA00023224"/>
    </source>
</evidence>
<feature type="transmembrane region" description="Helical" evidence="12">
    <location>
        <begin position="2893"/>
        <end position="2919"/>
    </location>
</feature>
<feature type="domain" description="G-protein coupled receptors family 3 profile" evidence="13">
    <location>
        <begin position="2269"/>
        <end position="2501"/>
    </location>
</feature>
<sequence>MPAQHYITRGGRVTTRIRLGFGRTPKSTHNTWEYRKLLAFIFAIDGFNNQPMILPNITLGYYLFDSCGIAERSIKSIFQILSGKKREVPNYSCWKQDKLAGFIGDLQSVTTIPMAQILSLYGYTHISYGTTDNQLSDRSLYPYFFRTGLDDRIYHAAIVKVLKYFGWNWVGIITSENESGERELRELSQELTSHGICIEYTITMPDKDDKGIFTGMDIIEKSTSQVLIACGSCNRFCAVLLRESLSHLQNITLLFKMTWQFPFLFFELIPLFEGSLQFVPIVNYIPEMESYMNNANLLNHKNDPLLEGILISTLKCNILNHEKNHIYDFIFGARLKNCTGNEGLNGIIEVNHDPQPYYVFNAVYFMTQSLHIMHVNHKMNRDKFKYKHKEQNSPSPKPCYLPRNRCSKHGTPLQALAARTTNLQLDNWLSSLLTPEGIKPFPDITREYHIPPRELFSYLRIRNIIQECRISLREPNLLPPFIHKCMGKLPKIKLHQYMNKFKWFNSIGEMRFNYYLTFSIHNQNTNRYEGVKVGKLNLSHPDDQQLIIEKEIKWKHGKMPNARCKDFCPHGYRKAPGVNYHKCCYECVPCSEGEMSNVTDDMQFLEEKVTRWAVWFLSAVTFYVYMKEQNPDNGSLFQTLLPEVSETFSHLTYPRIVRILAKRCRHSYCRTPNSRTASISLYQHSYLCRTKIAQAPMQAIWFPNGTSAGYPGSFHNTAIIESTEHRAEKQQFSYYCGFRSGYQLCILCRISRHPSIEEVVVIITPNPPNISQDFMKGDTNTITNNSKLTKLIVWEATRSRHSHSTTKSRCLLSCDKMAAAFSTTLRDQHPRAQRDQQDPKNPEDVEFKDLIRNLPMYKYNDVDNPPRDMLWQLHYYSIKDHGSSRVSEVPFVLKDRYTDDSGRIVMEQVPSTIIQCLIPALNKEKYLTRSCTDNYLGSAQIKEENKSNFSTNTLNRKHSPQTSNAEKAFDMVDWSCLLKADHPEVEACRQFTSQARRLHQIHSHQENNCWKAIPRIHYSLMSKALLKSRSVGSCIDKSIPQILIMPSGSICGLFFFGDPEAWYLFHVGRYFVICNKHSSLFCFGNSDNCQKCPDNEWPDERKTKCIPKTYDFLSYENNIMTTVFSLISVLFSLIAIFILGIFVLFWETPIVRANNRNLSFILLVSLMLSFLCVFLFLGRPVDITCMLRQTSFGIIFSVAVSSVLGKTIMVYIAFKATKPGSSWRTWVGVKVSNTIVLICSSIQILINVLWLCISPTFHELDMHSYPGRIIIQCNEGSVIAFYSVLGYMGVLAAVSFIIAYFARTLPDSFNEAKNITFSMLVFCSVWIAMIPAYVSTKGKDMVSVEIFAILTSSAGVLGCIFFPKSFIILVKPEMNTKITPKVLMCHEWVLQDMHGSSVGFLPRALHYKNLLAFILSIQDINMDSKILSNITLGYHLYDSCSDGLKAVKNILQILSGPGKVLPNYSCTEGGKLAGVIGDHYSITTIPMAHILGVYRYTQISYGATSFQLTDRNVYPTIFRTLQNDHIIYSVISKLLKFYGWTWIGILASDDASGDEETEVLSKHLNSDGICVSFLRKTSLHACVDDETKFRLRNTIRKSEAQVIVLCGSFSAYIAYTLIGLREVLKDKTLILGPTWALNVDFLNELPDIFNGSLSLHYYADAAPEILDLAYSFHPSKHPKDRLLEDIWIYYFRCLSRNQTKNQYYERELKVTLTNCTEERNIADINISQAGTILVGNWQRVLMRCILLKSWSSEKCILTYLVAKPLAITEILSKSLSTGGFAYSQARCILYRQINITTNSLNCIFYFKIHHYLRKLKSGNEINTEVFFNENGELDSWYRINNWKALPDGYNILVQVGYFHPWAPSEQQLFMDNNLIIWKNPKNLIPKSQCSDNCQPGSRKIPQSQIHSCCYACAPCSAGEISNITDSENCLKCLDYEWSNKRRDECIPKLSEYLSYSNDWITVMLTTLSIFFCIVTALTLGIFIFYKDTPIVIANNRNLSFILLVSIMLSFLCVFWFLGRPVDITCMLRQISFAITYSIAVSSILAKTAMVCIAFKATRPGNIWSRWIGVKLPNTIVFLGSSIQVIISICWLTIYPPFQELDIHSFEEKIIIQCNEGSDIAFYSVLGYMGLLASISFTIAFMVRTLPDSFNEAKYITFSMLVFCSVWIAMIPAYLSTKGKYMVAVEIFAILTSSAGLLCCIFLPKCYIILCRPELNTKELKSELRAAQSVLSSIGTPQWKETRKCPKFAVRHVQPETRKIEILSIQGDWIAMVLVALSVAFFLKTAVIFQIFTTYQHTAIVKANNQNLSYILLVSIMISFLCVFLFLGHPSNIICMLRQTCVGVIYSIAMSSILAKTIIVCIAFKVSKPGSIWKKWFGPTLQNSVVLLCSSVQVIICLIWLAISPPYQEVDLHSYQEKIIVQCNEGLVTAFYSILGYMGILAGMSFVLAFMVRTLPDSFNEAKYITFSMLVFCSVWIAMIPAYLSTKGKYMVAVEIFAIITSITRMDRTPRKCHSSRSRERIRGISYGATSLILSDRKLYPTFFRTLQNNQANYSVLSKLLKYFGWTWVGIFASDDDMGEEETQILKNNLITDDICVSFTIKVQRDCRAARHGTAVTDRTKLDTRELQEIQTYFYVFCDLGKRSDRVTVSTLLHAAPFSRINFQRLLSNPQGMVEKLQKTIAGLLRDLGLSVMFKASSMLERSSCGPLGVSKRSYFDAQKMKPFECLPHSFVPAAFPILLRAFYSSRHRCDHRLEQLGLPYTNLGPDAPVAVSLLHINLGVKGEGCVLNKGFFVEMQIIENSGIKERAQLAARIRWKKIPISRCSETCQPGSRKVLISQIYRCCYKCVQCAEGEISNISDSKSCLKCPDTEWPNKRRDQCIPKHIEVLSITSDWISMVLVTLTVLLFFITAVIFTIFISYKDTAIVKANNQNLSYILLVSIMMSFLCVLLFLSHPSDVICMLRQTSVGVIYSIGMSSILAKTIMVCIAFKATKPGSVQKKWFGPKLQNSVVLLCSSVQFVICIIWLAICPPYQEVDIHSYQEKIIFQCNEGLVTAFYCVLGYMGFLVAMSFVLAFMVRTLPDSFNEAKYITFSMLVFSSVWIAMIPAYLSTKGKNMVAVEIFAILTSSAGLLGCIFFPKCYIILWKPELNTKTHLIVKGNRGLYTRLPVKTMVFIIKQRQLTLRDLDKQMSHFREECKKF</sequence>
<feature type="transmembrane region" description="Helical" evidence="12">
    <location>
        <begin position="1959"/>
        <end position="1985"/>
    </location>
</feature>
<dbReference type="InterPro" id="IPR004073">
    <property type="entry name" value="GPCR_3_vmron_rcpt_2"/>
</dbReference>
<dbReference type="InterPro" id="IPR038550">
    <property type="entry name" value="GPCR_3_9-Cys_sf"/>
</dbReference>